<keyword evidence="4" id="KW-1185">Reference proteome</keyword>
<organism evidence="3 4">
    <name type="scientific">Geotrichum candidum</name>
    <name type="common">Oospora lactis</name>
    <name type="synonym">Dipodascus geotrichum</name>
    <dbReference type="NCBI Taxonomy" id="1173061"/>
    <lineage>
        <taxon>Eukaryota</taxon>
        <taxon>Fungi</taxon>
        <taxon>Dikarya</taxon>
        <taxon>Ascomycota</taxon>
        <taxon>Saccharomycotina</taxon>
        <taxon>Dipodascomycetes</taxon>
        <taxon>Dipodascales</taxon>
        <taxon>Dipodascaceae</taxon>
        <taxon>Geotrichum</taxon>
    </lineage>
</organism>
<sequence length="400" mass="42185">MDCPSIRTVSNSSANSLFSNTSTASTSSPSLEDAEEFSKHTPALKPSIESLPARISPTTPTQVEDPPVKRPASTPSLILDFDALPQLSPTRRALQKRKSMYLANCNDTNGTVNPADSDISTSNSSTTDNSTNNTNGTLPALQSPPVFGLGLSNKPNNNTRPKKTQPSLTPEQAIALANEQLSRPSMKTGTASSETTMGKRKRHPPPLLGLVLGYSLYTYRGSAPVFASLLLTVIVLLYALIHVADDNRAHETAHNRSTASSNTGSSGISSSSAAGKKKGGHRRANSVIPPTRIDTTTSAAASAAAAVPGSPTRRRHARRRSQSPVRLEPAPVLARLSGAFVEGPVLQYQTPQSASSSAADGSSHAHKQSVASIGISTGFLAEEEEELAGFRPYPVNSWRV</sequence>
<protein>
    <submittedName>
        <fullName evidence="3">Uncharacterized protein</fullName>
    </submittedName>
</protein>
<feature type="region of interest" description="Disordered" evidence="1">
    <location>
        <begin position="250"/>
        <end position="328"/>
    </location>
</feature>
<feature type="region of interest" description="Disordered" evidence="1">
    <location>
        <begin position="1"/>
        <end position="76"/>
    </location>
</feature>
<accession>A0A0J9X368</accession>
<feature type="compositionally biased region" description="Low complexity" evidence="1">
    <location>
        <begin position="257"/>
        <end position="274"/>
    </location>
</feature>
<evidence type="ECO:0000313" key="3">
    <source>
        <dbReference type="EMBL" id="CDO51627.1"/>
    </source>
</evidence>
<feature type="compositionally biased region" description="Low complexity" evidence="1">
    <location>
        <begin position="116"/>
        <end position="135"/>
    </location>
</feature>
<name>A0A0J9X368_GEOCN</name>
<dbReference type="EMBL" id="CCBN010000001">
    <property type="protein sequence ID" value="CDO51627.1"/>
    <property type="molecule type" value="Genomic_DNA"/>
</dbReference>
<feature type="region of interest" description="Disordered" evidence="1">
    <location>
        <begin position="105"/>
        <end position="205"/>
    </location>
</feature>
<feature type="compositionally biased region" description="Polar residues" evidence="1">
    <location>
        <begin position="179"/>
        <end position="196"/>
    </location>
</feature>
<proteinExistence type="predicted"/>
<feature type="compositionally biased region" description="Low complexity" evidence="1">
    <location>
        <begin position="10"/>
        <end position="31"/>
    </location>
</feature>
<feature type="compositionally biased region" description="Basic residues" evidence="1">
    <location>
        <begin position="275"/>
        <end position="284"/>
    </location>
</feature>
<keyword evidence="2" id="KW-0472">Membrane</keyword>
<reference evidence="3" key="1">
    <citation type="submission" date="2014-03" db="EMBL/GenBank/DDBJ databases">
        <authorList>
            <person name="Casaregola S."/>
        </authorList>
    </citation>
    <scope>NUCLEOTIDE SEQUENCE [LARGE SCALE GENOMIC DNA]</scope>
    <source>
        <strain evidence="3">CLIB 918</strain>
    </source>
</reference>
<dbReference type="AlphaFoldDB" id="A0A0J9X368"/>
<evidence type="ECO:0000256" key="1">
    <source>
        <dbReference type="SAM" id="MobiDB-lite"/>
    </source>
</evidence>
<evidence type="ECO:0000256" key="2">
    <source>
        <dbReference type="SAM" id="Phobius"/>
    </source>
</evidence>
<gene>
    <name evidence="3" type="ORF">BN980_GECA01s09492g</name>
</gene>
<feature type="transmembrane region" description="Helical" evidence="2">
    <location>
        <begin position="225"/>
        <end position="244"/>
    </location>
</feature>
<dbReference type="Proteomes" id="UP000242525">
    <property type="component" value="Unassembled WGS sequence"/>
</dbReference>
<keyword evidence="2" id="KW-1133">Transmembrane helix</keyword>
<feature type="compositionally biased region" description="Low complexity" evidence="1">
    <location>
        <begin position="295"/>
        <end position="311"/>
    </location>
</feature>
<feature type="compositionally biased region" description="Polar residues" evidence="1">
    <location>
        <begin position="105"/>
        <end position="114"/>
    </location>
</feature>
<comment type="caution">
    <text evidence="3">The sequence shown here is derived from an EMBL/GenBank/DDBJ whole genome shotgun (WGS) entry which is preliminary data.</text>
</comment>
<evidence type="ECO:0000313" key="4">
    <source>
        <dbReference type="Proteomes" id="UP000242525"/>
    </source>
</evidence>
<feature type="compositionally biased region" description="Basic residues" evidence="1">
    <location>
        <begin position="312"/>
        <end position="321"/>
    </location>
</feature>
<keyword evidence="2" id="KW-0812">Transmembrane</keyword>